<reference evidence="1" key="1">
    <citation type="submission" date="2019-08" db="EMBL/GenBank/DDBJ databases">
        <authorList>
            <person name="Kucharzyk K."/>
            <person name="Murdoch R.W."/>
            <person name="Higgins S."/>
            <person name="Loffler F."/>
        </authorList>
    </citation>
    <scope>NUCLEOTIDE SEQUENCE</scope>
</reference>
<dbReference type="EMBL" id="VSSQ01111236">
    <property type="protein sequence ID" value="MPN48689.1"/>
    <property type="molecule type" value="Genomic_DNA"/>
</dbReference>
<dbReference type="AlphaFoldDB" id="A0A645IE11"/>
<gene>
    <name evidence="1" type="ORF">SDC9_196301</name>
</gene>
<comment type="caution">
    <text evidence="1">The sequence shown here is derived from an EMBL/GenBank/DDBJ whole genome shotgun (WGS) entry which is preliminary data.</text>
</comment>
<sequence>MYSVFAISASYVEDVIEGKHEYANLQEVYPGPDGEPVKRVLDAIRQTPQLHPLSKTEIDAILQKLIYFHGRAYAWEPKVSVADLQKHLKGSGYLLRTKIRTAIECLDQLYQYGSIGRSTLKSVETGSFEEDQQDLQALLEE</sequence>
<evidence type="ECO:0000313" key="1">
    <source>
        <dbReference type="EMBL" id="MPN48689.1"/>
    </source>
</evidence>
<proteinExistence type="predicted"/>
<accession>A0A645IE11</accession>
<protein>
    <submittedName>
        <fullName evidence="1">Uncharacterized protein</fullName>
    </submittedName>
</protein>
<name>A0A645IE11_9ZZZZ</name>
<organism evidence="1">
    <name type="scientific">bioreactor metagenome</name>
    <dbReference type="NCBI Taxonomy" id="1076179"/>
    <lineage>
        <taxon>unclassified sequences</taxon>
        <taxon>metagenomes</taxon>
        <taxon>ecological metagenomes</taxon>
    </lineage>
</organism>